<comment type="caution">
    <text evidence="2">The sequence shown here is derived from an EMBL/GenBank/DDBJ whole genome shotgun (WGS) entry which is preliminary data.</text>
</comment>
<dbReference type="InterPro" id="IPR035958">
    <property type="entry name" value="SecB-like_sf"/>
</dbReference>
<dbReference type="PANTHER" id="PTHR36918:SF1">
    <property type="entry name" value="PROTEIN-EXPORT PROTEIN SECB"/>
    <property type="match status" value="1"/>
</dbReference>
<gene>
    <name evidence="2" type="ORF">DCW38_07725</name>
</gene>
<name>A0A350HBY3_UNCW3</name>
<dbReference type="GO" id="GO:0051082">
    <property type="term" value="F:unfolded protein binding"/>
    <property type="evidence" value="ECO:0007669"/>
    <property type="project" value="InterPro"/>
</dbReference>
<evidence type="ECO:0000313" key="3">
    <source>
        <dbReference type="Proteomes" id="UP000264062"/>
    </source>
</evidence>
<reference evidence="2 3" key="1">
    <citation type="journal article" date="2018" name="Nat. Biotechnol.">
        <title>A standardized bacterial taxonomy based on genome phylogeny substantially revises the tree of life.</title>
        <authorList>
            <person name="Parks D.H."/>
            <person name="Chuvochina M."/>
            <person name="Waite D.W."/>
            <person name="Rinke C."/>
            <person name="Skarshewski A."/>
            <person name="Chaumeil P.A."/>
            <person name="Hugenholtz P."/>
        </authorList>
    </citation>
    <scope>NUCLEOTIDE SEQUENCE [LARGE SCALE GENOMIC DNA]</scope>
    <source>
        <strain evidence="2">UBA9956</strain>
    </source>
</reference>
<dbReference type="InterPro" id="IPR003708">
    <property type="entry name" value="SecB"/>
</dbReference>
<comment type="similarity">
    <text evidence="1">Belongs to the SecB family.</text>
</comment>
<dbReference type="SUPFAM" id="SSF54611">
    <property type="entry name" value="SecB-like"/>
    <property type="match status" value="1"/>
</dbReference>
<dbReference type="PANTHER" id="PTHR36918">
    <property type="match status" value="1"/>
</dbReference>
<sequence>MDKEREPGIFFEKVVLKKCLFEIRPAKQSEIKKQVKMDFKVDNRLNDKKNVLFTDFSVVIGKEDEEMPFVLDVVVTGMFKKDDKNENMDLDTFSKGNAAVILFPYLREFISNLTLRAGFSNPLVLPPMNIAKLMKEKRIAKTKK</sequence>
<proteinExistence type="inferred from homology"/>
<accession>A0A350HBY3</accession>
<dbReference type="Gene3D" id="3.10.420.10">
    <property type="entry name" value="SecB-like"/>
    <property type="match status" value="1"/>
</dbReference>
<dbReference type="EMBL" id="DMZY01000228">
    <property type="protein sequence ID" value="HAV93049.1"/>
    <property type="molecule type" value="Genomic_DNA"/>
</dbReference>
<protein>
    <recommendedName>
        <fullName evidence="4">Protein-export chaperone SecB</fullName>
    </recommendedName>
</protein>
<dbReference type="Proteomes" id="UP000264062">
    <property type="component" value="Unassembled WGS sequence"/>
</dbReference>
<dbReference type="GO" id="GO:0015031">
    <property type="term" value="P:protein transport"/>
    <property type="evidence" value="ECO:0007669"/>
    <property type="project" value="InterPro"/>
</dbReference>
<evidence type="ECO:0000313" key="2">
    <source>
        <dbReference type="EMBL" id="HAV93049.1"/>
    </source>
</evidence>
<dbReference type="GO" id="GO:0051262">
    <property type="term" value="P:protein tetramerization"/>
    <property type="evidence" value="ECO:0007669"/>
    <property type="project" value="InterPro"/>
</dbReference>
<evidence type="ECO:0008006" key="4">
    <source>
        <dbReference type="Google" id="ProtNLM"/>
    </source>
</evidence>
<evidence type="ECO:0000256" key="1">
    <source>
        <dbReference type="ARBA" id="ARBA00009990"/>
    </source>
</evidence>
<organism evidence="2 3">
    <name type="scientific">candidate division WOR-3 bacterium</name>
    <dbReference type="NCBI Taxonomy" id="2052148"/>
    <lineage>
        <taxon>Bacteria</taxon>
        <taxon>Bacteria division WOR-3</taxon>
    </lineage>
</organism>
<dbReference type="AlphaFoldDB" id="A0A350HBY3"/>
<dbReference type="Pfam" id="PF02556">
    <property type="entry name" value="SecB"/>
    <property type="match status" value="1"/>
</dbReference>